<feature type="domain" description="Polymerase beta nucleotidyltransferase" evidence="1">
    <location>
        <begin position="15"/>
        <end position="100"/>
    </location>
</feature>
<dbReference type="AlphaFoldDB" id="A0A173R5U6"/>
<sequence length="101" mass="11534">MKENQDRNIQNVYRQIVEISKKYQVKKVVLFGSRARGTNMPKSDIDLAIYGCADFGGLSDSLNEDLWSLLKLDIINMDNKYVSSELVSEIEKDGVVLYEKV</sequence>
<dbReference type="CDD" id="cd05403">
    <property type="entry name" value="NT_KNTase_like"/>
    <property type="match status" value="1"/>
</dbReference>
<dbReference type="Pfam" id="PF18765">
    <property type="entry name" value="Polbeta"/>
    <property type="match status" value="1"/>
</dbReference>
<dbReference type="GO" id="GO:0016740">
    <property type="term" value="F:transferase activity"/>
    <property type="evidence" value="ECO:0007669"/>
    <property type="project" value="UniProtKB-KW"/>
</dbReference>
<dbReference type="PANTHER" id="PTHR43852">
    <property type="entry name" value="NUCLEOTIDYLTRANSFERASE"/>
    <property type="match status" value="1"/>
</dbReference>
<dbReference type="SUPFAM" id="SSF81301">
    <property type="entry name" value="Nucleotidyltransferase"/>
    <property type="match status" value="1"/>
</dbReference>
<proteinExistence type="predicted"/>
<dbReference type="InterPro" id="IPR043519">
    <property type="entry name" value="NT_sf"/>
</dbReference>
<dbReference type="InterPro" id="IPR041633">
    <property type="entry name" value="Polbeta"/>
</dbReference>
<name>A0A173R5U6_9FIRM</name>
<accession>A0A173R5U6</accession>
<evidence type="ECO:0000313" key="3">
    <source>
        <dbReference type="Proteomes" id="UP000095495"/>
    </source>
</evidence>
<dbReference type="PANTHER" id="PTHR43852:SF3">
    <property type="entry name" value="NUCLEOTIDYLTRANSFERASE"/>
    <property type="match status" value="1"/>
</dbReference>
<gene>
    <name evidence="2" type="ORF">ERS852420_00315</name>
</gene>
<evidence type="ECO:0000259" key="1">
    <source>
        <dbReference type="Pfam" id="PF18765"/>
    </source>
</evidence>
<dbReference type="Proteomes" id="UP000095495">
    <property type="component" value="Unassembled WGS sequence"/>
</dbReference>
<dbReference type="Gene3D" id="3.30.460.10">
    <property type="entry name" value="Beta Polymerase, domain 2"/>
    <property type="match status" value="1"/>
</dbReference>
<dbReference type="InterPro" id="IPR052930">
    <property type="entry name" value="TA_antitoxin_MntA"/>
</dbReference>
<evidence type="ECO:0000313" key="2">
    <source>
        <dbReference type="EMBL" id="CUM73177.1"/>
    </source>
</evidence>
<protein>
    <submittedName>
        <fullName evidence="2">Predicted nucleotidyltransferases</fullName>
    </submittedName>
</protein>
<keyword evidence="2" id="KW-0808">Transferase</keyword>
<organism evidence="2 3">
    <name type="scientific">Roseburia faecis</name>
    <dbReference type="NCBI Taxonomy" id="301302"/>
    <lineage>
        <taxon>Bacteria</taxon>
        <taxon>Bacillati</taxon>
        <taxon>Bacillota</taxon>
        <taxon>Clostridia</taxon>
        <taxon>Lachnospirales</taxon>
        <taxon>Lachnospiraceae</taxon>
        <taxon>Roseburia</taxon>
    </lineage>
</organism>
<dbReference type="EMBL" id="CYXV01000001">
    <property type="protein sequence ID" value="CUM73177.1"/>
    <property type="molecule type" value="Genomic_DNA"/>
</dbReference>
<dbReference type="RefSeq" id="WP_055261098.1">
    <property type="nucleotide sequence ID" value="NZ_CYXV01000001.1"/>
</dbReference>
<reference evidence="2 3" key="1">
    <citation type="submission" date="2015-09" db="EMBL/GenBank/DDBJ databases">
        <authorList>
            <consortium name="Pathogen Informatics"/>
        </authorList>
    </citation>
    <scope>NUCLEOTIDE SEQUENCE [LARGE SCALE GENOMIC DNA]</scope>
    <source>
        <strain evidence="2 3">2789STDY5608863</strain>
    </source>
</reference>